<feature type="region of interest" description="Disordered" evidence="7">
    <location>
        <begin position="318"/>
        <end position="341"/>
    </location>
</feature>
<comment type="similarity">
    <text evidence="2 6">Belongs to the drug/metabolite transporter (DMT) superfamily. Plant drug/metabolite exporter (P-DME) (TC 2.A.7.4) family.</text>
</comment>
<feature type="transmembrane region" description="Helical" evidence="6">
    <location>
        <begin position="83"/>
        <end position="109"/>
    </location>
</feature>
<proteinExistence type="inferred from homology"/>
<evidence type="ECO:0000259" key="8">
    <source>
        <dbReference type="Pfam" id="PF00892"/>
    </source>
</evidence>
<evidence type="ECO:0000256" key="5">
    <source>
        <dbReference type="ARBA" id="ARBA00023136"/>
    </source>
</evidence>
<name>A0AAN9MYU5_CANGL</name>
<feature type="transmembrane region" description="Helical" evidence="6">
    <location>
        <begin position="290"/>
        <end position="311"/>
    </location>
</feature>
<dbReference type="AlphaFoldDB" id="A0AAN9MYU5"/>
<evidence type="ECO:0000256" key="7">
    <source>
        <dbReference type="SAM" id="MobiDB-lite"/>
    </source>
</evidence>
<dbReference type="PANTHER" id="PTHR31218">
    <property type="entry name" value="WAT1-RELATED PROTEIN"/>
    <property type="match status" value="1"/>
</dbReference>
<sequence>MVCVQITFAACNVLYKLSINDGMSTIVTSAYRLVFGAATTIPLALIFERKRPQMTWRIFWLSFLSGLLVGTLFQNLFYGALTLASATLVSAIYNLIPSMTFILAVAGGFEKLNWRAAAGKAKVTGTVLGLAGAMLLTFYKGVEFDIWPVKINLLQPRDNEDEVVDTVAEILGILCVAASCFCFSLWLIIQAKVNQEYPCYITSIAMLNTIGAIQSVIFGFCVVRDINEWKMGWDIRLLTSAFSGILASGIMIVIMAWCVRTKGPLFTSAFNPLMLVIVAIAASLTLDEKLYLGSLLGAVLIVVGLYAVLWGKGKETQKQRRELEPPDIMEDSEATRPLLSP</sequence>
<feature type="transmembrane region" description="Helical" evidence="6">
    <location>
        <begin position="59"/>
        <end position="77"/>
    </location>
</feature>
<dbReference type="SUPFAM" id="SSF103481">
    <property type="entry name" value="Multidrug resistance efflux transporter EmrE"/>
    <property type="match status" value="2"/>
</dbReference>
<evidence type="ECO:0000256" key="2">
    <source>
        <dbReference type="ARBA" id="ARBA00007635"/>
    </source>
</evidence>
<dbReference type="InterPro" id="IPR000620">
    <property type="entry name" value="EamA_dom"/>
</dbReference>
<feature type="transmembrane region" description="Helical" evidence="6">
    <location>
        <begin position="30"/>
        <end position="47"/>
    </location>
</feature>
<dbReference type="InterPro" id="IPR030184">
    <property type="entry name" value="WAT1-related"/>
</dbReference>
<keyword evidence="10" id="KW-1185">Reference proteome</keyword>
<feature type="transmembrane region" description="Helical" evidence="6">
    <location>
        <begin position="235"/>
        <end position="258"/>
    </location>
</feature>
<dbReference type="GO" id="GO:0016020">
    <property type="term" value="C:membrane"/>
    <property type="evidence" value="ECO:0007669"/>
    <property type="project" value="UniProtKB-SubCell"/>
</dbReference>
<dbReference type="GO" id="GO:0022857">
    <property type="term" value="F:transmembrane transporter activity"/>
    <property type="evidence" value="ECO:0007669"/>
    <property type="project" value="InterPro"/>
</dbReference>
<dbReference type="InterPro" id="IPR037185">
    <property type="entry name" value="EmrE-like"/>
</dbReference>
<feature type="transmembrane region" description="Helical" evidence="6">
    <location>
        <begin position="170"/>
        <end position="189"/>
    </location>
</feature>
<evidence type="ECO:0000256" key="6">
    <source>
        <dbReference type="RuleBase" id="RU363077"/>
    </source>
</evidence>
<keyword evidence="4 6" id="KW-1133">Transmembrane helix</keyword>
<protein>
    <recommendedName>
        <fullName evidence="6">WAT1-related protein</fullName>
    </recommendedName>
</protein>
<comment type="caution">
    <text evidence="9">The sequence shown here is derived from an EMBL/GenBank/DDBJ whole genome shotgun (WGS) entry which is preliminary data.</text>
</comment>
<feature type="transmembrane region" description="Helical" evidence="6">
    <location>
        <begin position="201"/>
        <end position="223"/>
    </location>
</feature>
<keyword evidence="3 6" id="KW-0812">Transmembrane</keyword>
<dbReference type="Pfam" id="PF00892">
    <property type="entry name" value="EamA"/>
    <property type="match status" value="2"/>
</dbReference>
<accession>A0AAN9MYU5</accession>
<reference evidence="9 10" key="1">
    <citation type="submission" date="2024-01" db="EMBL/GenBank/DDBJ databases">
        <title>The genomes of 5 underutilized Papilionoideae crops provide insights into root nodulation and disease resistanc.</title>
        <authorList>
            <person name="Jiang F."/>
        </authorList>
    </citation>
    <scope>NUCLEOTIDE SEQUENCE [LARGE SCALE GENOMIC DNA]</scope>
    <source>
        <strain evidence="9">LVBAO_FW01</strain>
        <tissue evidence="9">Leaves</tissue>
    </source>
</reference>
<evidence type="ECO:0000256" key="4">
    <source>
        <dbReference type="ARBA" id="ARBA00022989"/>
    </source>
</evidence>
<feature type="domain" description="EamA" evidence="8">
    <location>
        <begin position="3"/>
        <end position="137"/>
    </location>
</feature>
<evidence type="ECO:0000256" key="3">
    <source>
        <dbReference type="ARBA" id="ARBA00022692"/>
    </source>
</evidence>
<feature type="domain" description="EamA" evidence="8">
    <location>
        <begin position="171"/>
        <end position="309"/>
    </location>
</feature>
<keyword evidence="5 6" id="KW-0472">Membrane</keyword>
<feature type="transmembrane region" description="Helical" evidence="6">
    <location>
        <begin position="121"/>
        <end position="139"/>
    </location>
</feature>
<feature type="transmembrane region" description="Helical" evidence="6">
    <location>
        <begin position="265"/>
        <end position="284"/>
    </location>
</feature>
<dbReference type="EMBL" id="JAYMYQ010000001">
    <property type="protein sequence ID" value="KAK7363196.1"/>
    <property type="molecule type" value="Genomic_DNA"/>
</dbReference>
<gene>
    <name evidence="9" type="ORF">VNO77_05327</name>
</gene>
<organism evidence="9 10">
    <name type="scientific">Canavalia gladiata</name>
    <name type="common">Sword bean</name>
    <name type="synonym">Dolichos gladiatus</name>
    <dbReference type="NCBI Taxonomy" id="3824"/>
    <lineage>
        <taxon>Eukaryota</taxon>
        <taxon>Viridiplantae</taxon>
        <taxon>Streptophyta</taxon>
        <taxon>Embryophyta</taxon>
        <taxon>Tracheophyta</taxon>
        <taxon>Spermatophyta</taxon>
        <taxon>Magnoliopsida</taxon>
        <taxon>eudicotyledons</taxon>
        <taxon>Gunneridae</taxon>
        <taxon>Pentapetalae</taxon>
        <taxon>rosids</taxon>
        <taxon>fabids</taxon>
        <taxon>Fabales</taxon>
        <taxon>Fabaceae</taxon>
        <taxon>Papilionoideae</taxon>
        <taxon>50 kb inversion clade</taxon>
        <taxon>NPAAA clade</taxon>
        <taxon>indigoferoid/millettioid clade</taxon>
        <taxon>Phaseoleae</taxon>
        <taxon>Canavalia</taxon>
    </lineage>
</organism>
<comment type="subcellular location">
    <subcellularLocation>
        <location evidence="1 6">Membrane</location>
        <topology evidence="1 6">Multi-pass membrane protein</topology>
    </subcellularLocation>
</comment>
<evidence type="ECO:0000313" key="10">
    <source>
        <dbReference type="Proteomes" id="UP001367508"/>
    </source>
</evidence>
<dbReference type="Proteomes" id="UP001367508">
    <property type="component" value="Unassembled WGS sequence"/>
</dbReference>
<evidence type="ECO:0000313" key="9">
    <source>
        <dbReference type="EMBL" id="KAK7363196.1"/>
    </source>
</evidence>
<evidence type="ECO:0000256" key="1">
    <source>
        <dbReference type="ARBA" id="ARBA00004141"/>
    </source>
</evidence>